<reference evidence="3" key="1">
    <citation type="journal article" date="2014" name="Front. Microbiol.">
        <title>High frequency of phylogenetically diverse reductive dehalogenase-homologous genes in deep subseafloor sedimentary metagenomes.</title>
        <authorList>
            <person name="Kawai M."/>
            <person name="Futagami T."/>
            <person name="Toyoda A."/>
            <person name="Takaki Y."/>
            <person name="Nishi S."/>
            <person name="Hori S."/>
            <person name="Arai W."/>
            <person name="Tsubouchi T."/>
            <person name="Morono Y."/>
            <person name="Uchiyama I."/>
            <person name="Ito T."/>
            <person name="Fujiyama A."/>
            <person name="Inagaki F."/>
            <person name="Takami H."/>
        </authorList>
    </citation>
    <scope>NUCLEOTIDE SEQUENCE</scope>
    <source>
        <strain evidence="3">Expedition CK06-06</strain>
    </source>
</reference>
<accession>X1T0J4</accession>
<sequence>MNKQIIRQLQKSGNGYSVRVPPEVREDLQASKQGDNVSWERNPDSGKWEFGKVDQPNPGDETHQDIENESRVDNEAQSQQPEPIFERCAKCGSPNIDVTGNKYYCHKCDVLYEFSAGGVIAVKLEPLSEDFEEMKARLANVEQNQNQLVGELNSAFGENLDGEFCKNNKDEHNPEPKHEQSRLAKFVETVTLGVITINGEDERDNYYDDDYPDDERRQRPFP</sequence>
<feature type="compositionally biased region" description="Basic and acidic residues" evidence="2">
    <location>
        <begin position="41"/>
        <end position="52"/>
    </location>
</feature>
<evidence type="ECO:0000313" key="3">
    <source>
        <dbReference type="EMBL" id="GAI81125.1"/>
    </source>
</evidence>
<evidence type="ECO:0000256" key="2">
    <source>
        <dbReference type="SAM" id="MobiDB-lite"/>
    </source>
</evidence>
<proteinExistence type="predicted"/>
<feature type="compositionally biased region" description="Acidic residues" evidence="2">
    <location>
        <begin position="201"/>
        <end position="213"/>
    </location>
</feature>
<dbReference type="AlphaFoldDB" id="X1T0J4"/>
<gene>
    <name evidence="3" type="ORF">S12H4_21154</name>
</gene>
<organism evidence="3">
    <name type="scientific">marine sediment metagenome</name>
    <dbReference type="NCBI Taxonomy" id="412755"/>
    <lineage>
        <taxon>unclassified sequences</taxon>
        <taxon>metagenomes</taxon>
        <taxon>ecological metagenomes</taxon>
    </lineage>
</organism>
<feature type="coiled-coil region" evidence="1">
    <location>
        <begin position="124"/>
        <end position="151"/>
    </location>
</feature>
<feature type="compositionally biased region" description="Polar residues" evidence="2">
    <location>
        <begin position="1"/>
        <end position="15"/>
    </location>
</feature>
<feature type="compositionally biased region" description="Basic and acidic residues" evidence="2">
    <location>
        <begin position="60"/>
        <end position="74"/>
    </location>
</feature>
<feature type="region of interest" description="Disordered" evidence="2">
    <location>
        <begin position="201"/>
        <end position="222"/>
    </location>
</feature>
<name>X1T0J4_9ZZZZ</name>
<keyword evidence="1" id="KW-0175">Coiled coil</keyword>
<dbReference type="EMBL" id="BARW01010842">
    <property type="protein sequence ID" value="GAI81125.1"/>
    <property type="molecule type" value="Genomic_DNA"/>
</dbReference>
<protein>
    <submittedName>
        <fullName evidence="3">Uncharacterized protein</fullName>
    </submittedName>
</protein>
<feature type="region of interest" description="Disordered" evidence="2">
    <location>
        <begin position="1"/>
        <end position="81"/>
    </location>
</feature>
<evidence type="ECO:0000256" key="1">
    <source>
        <dbReference type="SAM" id="Coils"/>
    </source>
</evidence>
<comment type="caution">
    <text evidence="3">The sequence shown here is derived from an EMBL/GenBank/DDBJ whole genome shotgun (WGS) entry which is preliminary data.</text>
</comment>